<dbReference type="GO" id="GO:0003700">
    <property type="term" value="F:DNA-binding transcription factor activity"/>
    <property type="evidence" value="ECO:0007669"/>
    <property type="project" value="InterPro"/>
</dbReference>
<dbReference type="AlphaFoldDB" id="A0A6J7G0Y8"/>
<dbReference type="SMART" id="SM00347">
    <property type="entry name" value="HTH_MARR"/>
    <property type="match status" value="1"/>
</dbReference>
<evidence type="ECO:0000259" key="1">
    <source>
        <dbReference type="SMART" id="SM00347"/>
    </source>
</evidence>
<dbReference type="PANTHER" id="PTHR33164">
    <property type="entry name" value="TRANSCRIPTIONAL REGULATOR, MARR FAMILY"/>
    <property type="match status" value="1"/>
</dbReference>
<sequence>MSRPEPVTDDPLTPEELERWTAWKHASDVVLERVRREVRTATGLSNADFGVLSIVADADGAVRQGRLCEETGWTQSRASNHLSRMERRELVEREVVPGGVLIHLTDEGRTLLGRARPVHAAAVRRHLLDRLDDDAHVAIARLADALG</sequence>
<name>A0A6J7G0Y8_9ZZZZ</name>
<dbReference type="PANTHER" id="PTHR33164:SF99">
    <property type="entry name" value="MARR FAMILY REGULATORY PROTEIN"/>
    <property type="match status" value="1"/>
</dbReference>
<accession>A0A6J7G0Y8</accession>
<dbReference type="SUPFAM" id="SSF46785">
    <property type="entry name" value="Winged helix' DNA-binding domain"/>
    <property type="match status" value="1"/>
</dbReference>
<gene>
    <name evidence="2" type="ORF">UFOPK3564_00567</name>
</gene>
<dbReference type="GO" id="GO:0006950">
    <property type="term" value="P:response to stress"/>
    <property type="evidence" value="ECO:0007669"/>
    <property type="project" value="TreeGrafter"/>
</dbReference>
<dbReference type="Pfam" id="PF12802">
    <property type="entry name" value="MarR_2"/>
    <property type="match status" value="1"/>
</dbReference>
<reference evidence="2" key="1">
    <citation type="submission" date="2020-05" db="EMBL/GenBank/DDBJ databases">
        <authorList>
            <person name="Chiriac C."/>
            <person name="Salcher M."/>
            <person name="Ghai R."/>
            <person name="Kavagutti S V."/>
        </authorList>
    </citation>
    <scope>NUCLEOTIDE SEQUENCE</scope>
</reference>
<dbReference type="EMBL" id="CAFBMK010000019">
    <property type="protein sequence ID" value="CAB4900966.1"/>
    <property type="molecule type" value="Genomic_DNA"/>
</dbReference>
<dbReference type="Gene3D" id="1.10.10.10">
    <property type="entry name" value="Winged helix-like DNA-binding domain superfamily/Winged helix DNA-binding domain"/>
    <property type="match status" value="1"/>
</dbReference>
<organism evidence="2">
    <name type="scientific">freshwater metagenome</name>
    <dbReference type="NCBI Taxonomy" id="449393"/>
    <lineage>
        <taxon>unclassified sequences</taxon>
        <taxon>metagenomes</taxon>
        <taxon>ecological metagenomes</taxon>
    </lineage>
</organism>
<protein>
    <submittedName>
        <fullName evidence="2">Unannotated protein</fullName>
    </submittedName>
</protein>
<dbReference type="InterPro" id="IPR000835">
    <property type="entry name" value="HTH_MarR-typ"/>
</dbReference>
<evidence type="ECO:0000313" key="2">
    <source>
        <dbReference type="EMBL" id="CAB4900966.1"/>
    </source>
</evidence>
<proteinExistence type="predicted"/>
<dbReference type="InterPro" id="IPR036390">
    <property type="entry name" value="WH_DNA-bd_sf"/>
</dbReference>
<feature type="domain" description="HTH marR-type" evidence="1">
    <location>
        <begin position="37"/>
        <end position="136"/>
    </location>
</feature>
<dbReference type="InterPro" id="IPR036388">
    <property type="entry name" value="WH-like_DNA-bd_sf"/>
</dbReference>
<dbReference type="InterPro" id="IPR039422">
    <property type="entry name" value="MarR/SlyA-like"/>
</dbReference>